<comment type="similarity">
    <text evidence="8 9">Belongs to the ZipA family.</text>
</comment>
<dbReference type="RefSeq" id="WP_091961993.1">
    <property type="nucleotide sequence ID" value="NZ_FOLH01000003.1"/>
</dbReference>
<dbReference type="AlphaFoldDB" id="A0A1I1H3U3"/>
<keyword evidence="6 8" id="KW-0472">Membrane</keyword>
<gene>
    <name evidence="8" type="primary">zipA</name>
    <name evidence="12" type="ORF">SAMN05660443_1705</name>
</gene>
<evidence type="ECO:0000256" key="3">
    <source>
        <dbReference type="ARBA" id="ARBA00022618"/>
    </source>
</evidence>
<reference evidence="12 13" key="1">
    <citation type="submission" date="2016-10" db="EMBL/GenBank/DDBJ databases">
        <authorList>
            <person name="de Groot N.N."/>
        </authorList>
    </citation>
    <scope>NUCLEOTIDE SEQUENCE [LARGE SCALE GENOMIC DNA]</scope>
    <source>
        <strain evidence="12 13">DSM 18438</strain>
    </source>
</reference>
<dbReference type="Pfam" id="PF04354">
    <property type="entry name" value="ZipA_C"/>
    <property type="match status" value="1"/>
</dbReference>
<comment type="subunit">
    <text evidence="8">Interacts with FtsZ via their C-terminal domains.</text>
</comment>
<evidence type="ECO:0000256" key="2">
    <source>
        <dbReference type="ARBA" id="ARBA00022519"/>
    </source>
</evidence>
<dbReference type="HAMAP" id="MF_00509">
    <property type="entry name" value="ZipA"/>
    <property type="match status" value="1"/>
</dbReference>
<evidence type="ECO:0000256" key="1">
    <source>
        <dbReference type="ARBA" id="ARBA00022475"/>
    </source>
</evidence>
<keyword evidence="4 8" id="KW-0812">Transmembrane</keyword>
<feature type="region of interest" description="Disordered" evidence="10">
    <location>
        <begin position="89"/>
        <end position="123"/>
    </location>
</feature>
<feature type="compositionally biased region" description="Acidic residues" evidence="10">
    <location>
        <begin position="104"/>
        <end position="116"/>
    </location>
</feature>
<dbReference type="InterPro" id="IPR007449">
    <property type="entry name" value="ZipA_FtsZ-bd_C"/>
</dbReference>
<evidence type="ECO:0000313" key="13">
    <source>
        <dbReference type="Proteomes" id="UP000199058"/>
    </source>
</evidence>
<keyword evidence="1 8" id="KW-1003">Cell membrane</keyword>
<dbReference type="GO" id="GO:0000917">
    <property type="term" value="P:division septum assembly"/>
    <property type="evidence" value="ECO:0007669"/>
    <property type="project" value="TreeGrafter"/>
</dbReference>
<feature type="region of interest" description="Disordered" evidence="10">
    <location>
        <begin position="186"/>
        <end position="224"/>
    </location>
</feature>
<protein>
    <recommendedName>
        <fullName evidence="8 9">Cell division protein ZipA</fullName>
    </recommendedName>
</protein>
<keyword evidence="7 8" id="KW-0131">Cell cycle</keyword>
<keyword evidence="13" id="KW-1185">Reference proteome</keyword>
<feature type="transmembrane region" description="Helical" evidence="8">
    <location>
        <begin position="6"/>
        <end position="23"/>
    </location>
</feature>
<dbReference type="Gene3D" id="3.30.1400.10">
    <property type="entry name" value="ZipA, C-terminal FtsZ-binding domain"/>
    <property type="match status" value="1"/>
</dbReference>
<comment type="subcellular location">
    <subcellularLocation>
        <location evidence="8">Cell inner membrane</location>
        <topology evidence="8">Single-pass type I membrane protein</topology>
    </subcellularLocation>
    <text evidence="8">Localizes to the Z ring in an FtsZ-dependent manner.</text>
</comment>
<dbReference type="GO" id="GO:0043093">
    <property type="term" value="P:FtsZ-dependent cytokinesis"/>
    <property type="evidence" value="ECO:0007669"/>
    <property type="project" value="UniProtKB-UniRule"/>
</dbReference>
<keyword evidence="3 8" id="KW-0132">Cell division</keyword>
<sequence length="392" mass="44982">MGLQEGLILLGVAVFLLILLDALRRKRAAARRDFEDHEDPEEQARREQLARELPGLDDPDVKKTRKDLDPLFDDIDIFDDDPIPVLRKSVQLDEEPEQQATPESFDDWDEPFEEQEPPASPMTVEEVRRLFERDPEFDAEARRSAQEISQQVEAATSEIAETASVQETVEPKEPEEVYQDLVDIEPPAVSDPVPVESHEEPPLEEPAAEPQFEPEAPEPEQEEVEDLRTSLLVSLEQLAWGKAEEFLTININARADLPFEGHKLAYLMDMIGMQLSASGFFHYVDDKSEEPVLGYSMVNMFSPGTFNKETLDDFSTHGVVLVMALPNSRKPQAIFERMLETARVFERNWGAELQDEQRSNLTLQTIEHYRQRIQEFERKTRLKEIKAQKANK</sequence>
<accession>A0A1I1H3U3</accession>
<evidence type="ECO:0000256" key="5">
    <source>
        <dbReference type="ARBA" id="ARBA00022989"/>
    </source>
</evidence>
<dbReference type="SMART" id="SM00771">
    <property type="entry name" value="ZipA_C"/>
    <property type="match status" value="1"/>
</dbReference>
<evidence type="ECO:0000313" key="12">
    <source>
        <dbReference type="EMBL" id="SFC16768.1"/>
    </source>
</evidence>
<dbReference type="PANTHER" id="PTHR38685:SF1">
    <property type="entry name" value="CELL DIVISION PROTEIN ZIPA"/>
    <property type="match status" value="1"/>
</dbReference>
<evidence type="ECO:0000256" key="4">
    <source>
        <dbReference type="ARBA" id="ARBA00022692"/>
    </source>
</evidence>
<evidence type="ECO:0000256" key="9">
    <source>
        <dbReference type="RuleBase" id="RU003612"/>
    </source>
</evidence>
<evidence type="ECO:0000256" key="10">
    <source>
        <dbReference type="SAM" id="MobiDB-lite"/>
    </source>
</evidence>
<dbReference type="PANTHER" id="PTHR38685">
    <property type="entry name" value="CELL DIVISION PROTEIN ZIPA"/>
    <property type="match status" value="1"/>
</dbReference>
<keyword evidence="5 8" id="KW-1133">Transmembrane helix</keyword>
<dbReference type="GO" id="GO:0032153">
    <property type="term" value="C:cell division site"/>
    <property type="evidence" value="ECO:0007669"/>
    <property type="project" value="UniProtKB-UniRule"/>
</dbReference>
<evidence type="ECO:0000256" key="6">
    <source>
        <dbReference type="ARBA" id="ARBA00023136"/>
    </source>
</evidence>
<dbReference type="EMBL" id="FOLH01000003">
    <property type="protein sequence ID" value="SFC16768.1"/>
    <property type="molecule type" value="Genomic_DNA"/>
</dbReference>
<dbReference type="InterPro" id="IPR011919">
    <property type="entry name" value="Cell_div_ZipA"/>
</dbReference>
<feature type="compositionally biased region" description="Acidic residues" evidence="10">
    <location>
        <begin position="215"/>
        <end position="224"/>
    </location>
</feature>
<dbReference type="STRING" id="1122252.SAMN05660443_1705"/>
<dbReference type="GO" id="GO:0005886">
    <property type="term" value="C:plasma membrane"/>
    <property type="evidence" value="ECO:0007669"/>
    <property type="project" value="UniProtKB-SubCell"/>
</dbReference>
<dbReference type="SUPFAM" id="SSF64383">
    <property type="entry name" value="Cell-division protein ZipA, C-terminal domain"/>
    <property type="match status" value="1"/>
</dbReference>
<name>A0A1I1H3U3_9GAMM</name>
<evidence type="ECO:0000256" key="8">
    <source>
        <dbReference type="HAMAP-Rule" id="MF_00509"/>
    </source>
</evidence>
<dbReference type="InterPro" id="IPR036765">
    <property type="entry name" value="ZipA_FtsZ-bd_C_sf"/>
</dbReference>
<comment type="function">
    <text evidence="8 9">Essential cell division protein that stabilizes the FtsZ protofilaments by cross-linking them and that serves as a cytoplasmic membrane anchor for the Z ring. Also required for the recruitment to the septal ring of downstream cell division proteins.</text>
</comment>
<evidence type="ECO:0000259" key="11">
    <source>
        <dbReference type="SMART" id="SM00771"/>
    </source>
</evidence>
<dbReference type="Proteomes" id="UP000199058">
    <property type="component" value="Unassembled WGS sequence"/>
</dbReference>
<feature type="domain" description="ZipA C-terminal FtsZ-binding" evidence="11">
    <location>
        <begin position="243"/>
        <end position="373"/>
    </location>
</feature>
<proteinExistence type="inferred from homology"/>
<dbReference type="OrthoDB" id="7054914at2"/>
<keyword evidence="2 8" id="KW-0997">Cell inner membrane</keyword>
<evidence type="ECO:0000256" key="7">
    <source>
        <dbReference type="ARBA" id="ARBA00023306"/>
    </source>
</evidence>
<feature type="region of interest" description="Disordered" evidence="10">
    <location>
        <begin position="31"/>
        <end position="67"/>
    </location>
</feature>
<organism evidence="12 13">
    <name type="scientific">Marinospirillum celere</name>
    <dbReference type="NCBI Taxonomy" id="1122252"/>
    <lineage>
        <taxon>Bacteria</taxon>
        <taxon>Pseudomonadati</taxon>
        <taxon>Pseudomonadota</taxon>
        <taxon>Gammaproteobacteria</taxon>
        <taxon>Oceanospirillales</taxon>
        <taxon>Oceanospirillaceae</taxon>
        <taxon>Marinospirillum</taxon>
    </lineage>
</organism>